<dbReference type="RefSeq" id="WP_345704981.1">
    <property type="nucleotide sequence ID" value="NZ_BAABKV010000001.1"/>
</dbReference>
<organism evidence="2 3">
    <name type="scientific">Kitasatospora paranensis</name>
    <dbReference type="NCBI Taxonomy" id="258053"/>
    <lineage>
        <taxon>Bacteria</taxon>
        <taxon>Bacillati</taxon>
        <taxon>Actinomycetota</taxon>
        <taxon>Actinomycetes</taxon>
        <taxon>Kitasatosporales</taxon>
        <taxon>Streptomycetaceae</taxon>
        <taxon>Kitasatospora</taxon>
    </lineage>
</organism>
<comment type="caution">
    <text evidence="2">The sequence shown here is derived from an EMBL/GenBank/DDBJ whole genome shotgun (WGS) entry which is preliminary data.</text>
</comment>
<dbReference type="EMBL" id="JBHTAJ010000018">
    <property type="protein sequence ID" value="MFC7180267.1"/>
    <property type="molecule type" value="Genomic_DNA"/>
</dbReference>
<proteinExistence type="predicted"/>
<evidence type="ECO:0000313" key="3">
    <source>
        <dbReference type="Proteomes" id="UP001596435"/>
    </source>
</evidence>
<reference evidence="3" key="1">
    <citation type="journal article" date="2019" name="Int. J. Syst. Evol. Microbiol.">
        <title>The Global Catalogue of Microorganisms (GCM) 10K type strain sequencing project: providing services to taxonomists for standard genome sequencing and annotation.</title>
        <authorList>
            <consortium name="The Broad Institute Genomics Platform"/>
            <consortium name="The Broad Institute Genome Sequencing Center for Infectious Disease"/>
            <person name="Wu L."/>
            <person name="Ma J."/>
        </authorList>
    </citation>
    <scope>NUCLEOTIDE SEQUENCE [LARGE SCALE GENOMIC DNA]</scope>
    <source>
        <strain evidence="3">CGMCC 1.12859</strain>
    </source>
</reference>
<keyword evidence="3" id="KW-1185">Reference proteome</keyword>
<name>A0ABW2FVV1_9ACTN</name>
<accession>A0ABW2FVV1</accession>
<feature type="region of interest" description="Disordered" evidence="1">
    <location>
        <begin position="1"/>
        <end position="36"/>
    </location>
</feature>
<gene>
    <name evidence="2" type="ORF">ACFQMG_11955</name>
</gene>
<evidence type="ECO:0000256" key="1">
    <source>
        <dbReference type="SAM" id="MobiDB-lite"/>
    </source>
</evidence>
<protein>
    <submittedName>
        <fullName evidence="2">Uncharacterized protein</fullName>
    </submittedName>
</protein>
<sequence>MTCADTAPPESEPEPEPEPEPAQRGTSAGPAARRAPERPLLALARVTYGAVPLDFEEVAARIPAVQWGLALAGDADLELHLACVDRRELREVAAGLRRAGAARIRVELVLRRLVPGAAPLPPATTPRSAVV</sequence>
<evidence type="ECO:0000313" key="2">
    <source>
        <dbReference type="EMBL" id="MFC7180267.1"/>
    </source>
</evidence>
<dbReference type="Proteomes" id="UP001596435">
    <property type="component" value="Unassembled WGS sequence"/>
</dbReference>